<organism evidence="1 2">
    <name type="scientific">Rhizophagus irregularis</name>
    <dbReference type="NCBI Taxonomy" id="588596"/>
    <lineage>
        <taxon>Eukaryota</taxon>
        <taxon>Fungi</taxon>
        <taxon>Fungi incertae sedis</taxon>
        <taxon>Mucoromycota</taxon>
        <taxon>Glomeromycotina</taxon>
        <taxon>Glomeromycetes</taxon>
        <taxon>Glomerales</taxon>
        <taxon>Glomeraceae</taxon>
        <taxon>Rhizophagus</taxon>
    </lineage>
</organism>
<reference evidence="1 2" key="2">
    <citation type="submission" date="2017-10" db="EMBL/GenBank/DDBJ databases">
        <title>Genome analyses suggest a sexual origin of heterokaryosis in a supposedly ancient asexual fungus.</title>
        <authorList>
            <person name="Corradi N."/>
            <person name="Sedzielewska K."/>
            <person name="Noel J."/>
            <person name="Charron P."/>
            <person name="Farinelli L."/>
            <person name="Marton T."/>
            <person name="Kruger M."/>
            <person name="Pelin A."/>
            <person name="Brachmann A."/>
            <person name="Corradi N."/>
        </authorList>
    </citation>
    <scope>NUCLEOTIDE SEQUENCE [LARGE SCALE GENOMIC DNA]</scope>
    <source>
        <strain evidence="1 2">A1</strain>
    </source>
</reference>
<comment type="caution">
    <text evidence="1">The sequence shown here is derived from an EMBL/GenBank/DDBJ whole genome shotgun (WGS) entry which is preliminary data.</text>
</comment>
<evidence type="ECO:0000313" key="1">
    <source>
        <dbReference type="EMBL" id="PKC66217.1"/>
    </source>
</evidence>
<protein>
    <submittedName>
        <fullName evidence="1">Uncharacterized protein</fullName>
    </submittedName>
</protein>
<gene>
    <name evidence="1" type="ORF">RhiirA1_535786</name>
</gene>
<dbReference type="OrthoDB" id="10277845at2759"/>
<reference evidence="1 2" key="1">
    <citation type="submission" date="2017-10" db="EMBL/GenBank/DDBJ databases">
        <title>Extensive intraspecific genome diversity in a model arbuscular mycorrhizal fungus.</title>
        <authorList>
            <person name="Chen E.C.H."/>
            <person name="Morin E."/>
            <person name="Baudet D."/>
            <person name="Noel J."/>
            <person name="Ndikumana S."/>
            <person name="Charron P."/>
            <person name="St-Onge C."/>
            <person name="Giorgi J."/>
            <person name="Grigoriev I.V."/>
            <person name="Roux C."/>
            <person name="Martin F.M."/>
            <person name="Corradi N."/>
        </authorList>
    </citation>
    <scope>NUCLEOTIDE SEQUENCE [LARGE SCALE GENOMIC DNA]</scope>
    <source>
        <strain evidence="1 2">A1</strain>
    </source>
</reference>
<sequence length="125" mass="14424">MLTVRSQCLGYVNTTVRRGGGSEETNYTYFHTSFEHNSNKEAIEEFDANNRKMATRLAKKDKMKSVNMEKVVERPQKFSCMWVLLNIVDRVNLLLEFNSIMGLTVRLTRGEGRLTLFRVAKNNKG</sequence>
<dbReference type="VEuPathDB" id="FungiDB:RhiirFUN_022297"/>
<proteinExistence type="predicted"/>
<dbReference type="Proteomes" id="UP000232688">
    <property type="component" value="Unassembled WGS sequence"/>
</dbReference>
<evidence type="ECO:0000313" key="2">
    <source>
        <dbReference type="Proteomes" id="UP000232688"/>
    </source>
</evidence>
<accession>A0A2I1DZV1</accession>
<dbReference type="AlphaFoldDB" id="A0A2I1DZV1"/>
<name>A0A2I1DZV1_9GLOM</name>
<dbReference type="EMBL" id="LLXH01000480">
    <property type="protein sequence ID" value="PKC66217.1"/>
    <property type="molecule type" value="Genomic_DNA"/>
</dbReference>
<dbReference type="VEuPathDB" id="FungiDB:RhiirA1_535786"/>